<dbReference type="Gene3D" id="3.90.190.20">
    <property type="entry name" value="Mur ligase, C-terminal domain"/>
    <property type="match status" value="1"/>
</dbReference>
<dbReference type="Gene3D" id="3.40.1190.10">
    <property type="entry name" value="Mur-like, catalytic domain"/>
    <property type="match status" value="1"/>
</dbReference>
<evidence type="ECO:0000256" key="2">
    <source>
        <dbReference type="ARBA" id="ARBA00022618"/>
    </source>
</evidence>
<dbReference type="InterPro" id="IPR013221">
    <property type="entry name" value="Mur_ligase_cen"/>
</dbReference>
<dbReference type="SUPFAM" id="SSF53623">
    <property type="entry name" value="MurD-like peptide ligases, catalytic domain"/>
    <property type="match status" value="1"/>
</dbReference>
<keyword evidence="4" id="KW-0067">ATP-binding</keyword>
<dbReference type="EMBL" id="NRSH01000139">
    <property type="protein sequence ID" value="MBK1727377.1"/>
    <property type="molecule type" value="Genomic_DNA"/>
</dbReference>
<evidence type="ECO:0000313" key="9">
    <source>
        <dbReference type="EMBL" id="MBK1727377.1"/>
    </source>
</evidence>
<comment type="function">
    <text evidence="6">Involved in cell wall formation. Catalyzes the final step in the synthesis of UDP-N-acetylmuramoyl-pentapeptide, the precursor of murein.</text>
</comment>
<evidence type="ECO:0000259" key="8">
    <source>
        <dbReference type="Pfam" id="PF08245"/>
    </source>
</evidence>
<dbReference type="Pfam" id="PF02875">
    <property type="entry name" value="Mur_ligase_C"/>
    <property type="match status" value="1"/>
</dbReference>
<reference evidence="9 10" key="1">
    <citation type="journal article" date="2020" name="Microorganisms">
        <title>Osmotic Adaptation and Compatible Solute Biosynthesis of Phototrophic Bacteria as Revealed from Genome Analyses.</title>
        <authorList>
            <person name="Imhoff J.F."/>
            <person name="Rahn T."/>
            <person name="Kunzel S."/>
            <person name="Keller A."/>
            <person name="Neulinger S.C."/>
        </authorList>
    </citation>
    <scope>NUCLEOTIDE SEQUENCE [LARGE SCALE GENOMIC DNA]</scope>
    <source>
        <strain evidence="9 10">DSM 15116</strain>
    </source>
</reference>
<evidence type="ECO:0000256" key="4">
    <source>
        <dbReference type="ARBA" id="ARBA00022840"/>
    </source>
</evidence>
<feature type="domain" description="Mur ligase central" evidence="8">
    <location>
        <begin position="44"/>
        <end position="226"/>
    </location>
</feature>
<keyword evidence="6" id="KW-0961">Cell wall biogenesis/degradation</keyword>
<evidence type="ECO:0000256" key="3">
    <source>
        <dbReference type="ARBA" id="ARBA00022741"/>
    </source>
</evidence>
<feature type="non-terminal residue" evidence="9">
    <location>
        <position position="1"/>
    </location>
</feature>
<comment type="caution">
    <text evidence="9">The sequence shown here is derived from an EMBL/GenBank/DDBJ whole genome shotgun (WGS) entry which is preliminary data.</text>
</comment>
<keyword evidence="6" id="KW-0133">Cell shape</keyword>
<dbReference type="InterPro" id="IPR036615">
    <property type="entry name" value="Mur_ligase_C_dom_sf"/>
</dbReference>
<dbReference type="InterPro" id="IPR005863">
    <property type="entry name" value="UDP-N-AcMur_synth"/>
</dbReference>
<keyword evidence="6" id="KW-0573">Peptidoglycan synthesis</keyword>
<dbReference type="Pfam" id="PF08245">
    <property type="entry name" value="Mur_ligase_M"/>
    <property type="match status" value="1"/>
</dbReference>
<name>A0ABS1E883_9GAMM</name>
<proteinExistence type="predicted"/>
<keyword evidence="1" id="KW-0436">Ligase</keyword>
<dbReference type="Proteomes" id="UP000738126">
    <property type="component" value="Unassembled WGS sequence"/>
</dbReference>
<sequence>GAAAVLGRRPVAALPTVVVAEPERALAELGRQARRRAGARVAAVTGSNGKTTVKELLAAILAAEGPTLATRGNRNNHLGVPETLCRLDGHHRYAVVEMGANHPGEIATLAAWAAPEVGVVTNAGPAHLEGFGTVRGVAEAKGELFAALGPQGTAVINADDPYADLWRGLAGARRILAFGAGPQAEVRYRGHGEALELRLGGVWRPVPSPLLGACNAANAAAAAACAVALGASEAAVAAGIAAAGAAPGRLEVHPGRRCRRVIDDSYNANPGSLQAALEVLRAQGGEPWLLLGAMAELGPEAAQWHRRAGELARAAGVARLWAVGAEAAPAAAAFGEGGRCFTGHEEMLAACERELPPQAVVLIKGSRSAAMERSVAALTASSTETEER</sequence>
<keyword evidence="10" id="KW-1185">Reference proteome</keyword>
<evidence type="ECO:0000259" key="7">
    <source>
        <dbReference type="Pfam" id="PF02875"/>
    </source>
</evidence>
<dbReference type="RefSeq" id="WP_200260527.1">
    <property type="nucleotide sequence ID" value="NZ_NRSH01000139.1"/>
</dbReference>
<dbReference type="SUPFAM" id="SSF53244">
    <property type="entry name" value="MurD-like peptide ligases, peptide-binding domain"/>
    <property type="match status" value="1"/>
</dbReference>
<gene>
    <name evidence="9" type="ORF">CKO13_10175</name>
</gene>
<evidence type="ECO:0000313" key="10">
    <source>
        <dbReference type="Proteomes" id="UP000738126"/>
    </source>
</evidence>
<dbReference type="InterPro" id="IPR036565">
    <property type="entry name" value="Mur-like_cat_sf"/>
</dbReference>
<dbReference type="InterPro" id="IPR004101">
    <property type="entry name" value="Mur_ligase_C"/>
</dbReference>
<keyword evidence="3" id="KW-0547">Nucleotide-binding</keyword>
<organism evidence="9 10">
    <name type="scientific">Halorhodospira neutriphila</name>
    <dbReference type="NCBI Taxonomy" id="168379"/>
    <lineage>
        <taxon>Bacteria</taxon>
        <taxon>Pseudomonadati</taxon>
        <taxon>Pseudomonadota</taxon>
        <taxon>Gammaproteobacteria</taxon>
        <taxon>Chromatiales</taxon>
        <taxon>Ectothiorhodospiraceae</taxon>
        <taxon>Halorhodospira</taxon>
    </lineage>
</organism>
<comment type="subcellular location">
    <subcellularLocation>
        <location evidence="6">Cytoplasm</location>
    </subcellularLocation>
</comment>
<evidence type="ECO:0000256" key="6">
    <source>
        <dbReference type="RuleBase" id="RU004136"/>
    </source>
</evidence>
<dbReference type="NCBIfam" id="TIGR01143">
    <property type="entry name" value="murF"/>
    <property type="match status" value="1"/>
</dbReference>
<dbReference type="PANTHER" id="PTHR43024:SF1">
    <property type="entry name" value="UDP-N-ACETYLMURAMOYL-TRIPEPTIDE--D-ALANYL-D-ALANINE LIGASE"/>
    <property type="match status" value="1"/>
</dbReference>
<dbReference type="PANTHER" id="PTHR43024">
    <property type="entry name" value="UDP-N-ACETYLMURAMOYL-TRIPEPTIDE--D-ALANYL-D-ALANINE LIGASE"/>
    <property type="match status" value="1"/>
</dbReference>
<evidence type="ECO:0000256" key="1">
    <source>
        <dbReference type="ARBA" id="ARBA00022598"/>
    </source>
</evidence>
<evidence type="ECO:0000256" key="5">
    <source>
        <dbReference type="ARBA" id="ARBA00023306"/>
    </source>
</evidence>
<accession>A0ABS1E883</accession>
<comment type="catalytic activity">
    <reaction evidence="6">
        <text>D-alanyl-D-alanine + UDP-N-acetyl-alpha-D-muramoyl-L-alanyl-gamma-D-glutamyl-meso-2,6-diaminopimelate + ATP = UDP-N-acetyl-alpha-D-muramoyl-L-alanyl-gamma-D-glutamyl-meso-2,6-diaminopimeloyl-D-alanyl-D-alanine + ADP + phosphate + H(+)</text>
        <dbReference type="Rhea" id="RHEA:28374"/>
        <dbReference type="ChEBI" id="CHEBI:15378"/>
        <dbReference type="ChEBI" id="CHEBI:30616"/>
        <dbReference type="ChEBI" id="CHEBI:43474"/>
        <dbReference type="ChEBI" id="CHEBI:57822"/>
        <dbReference type="ChEBI" id="CHEBI:61386"/>
        <dbReference type="ChEBI" id="CHEBI:83905"/>
        <dbReference type="ChEBI" id="CHEBI:456216"/>
        <dbReference type="EC" id="6.3.2.10"/>
    </reaction>
</comment>
<keyword evidence="5 6" id="KW-0131">Cell cycle</keyword>
<dbReference type="InterPro" id="IPR051046">
    <property type="entry name" value="MurCDEF_CellWall_CoF430Synth"/>
</dbReference>
<protein>
    <recommendedName>
        <fullName evidence="6">UDP-N-acetylmuramoyl-tripeptide--D-alanyl-D-alanine ligase</fullName>
        <ecNumber evidence="6">6.3.2.10</ecNumber>
    </recommendedName>
</protein>
<comment type="pathway">
    <text evidence="6">Cell wall biogenesis; peptidoglycan biosynthesis.</text>
</comment>
<dbReference type="EC" id="6.3.2.10" evidence="6"/>
<feature type="domain" description="Mur ligase C-terminal" evidence="7">
    <location>
        <begin position="248"/>
        <end position="367"/>
    </location>
</feature>
<keyword evidence="2 6" id="KW-0132">Cell division</keyword>